<accession>D1Q034</accession>
<evidence type="ECO:0000313" key="1">
    <source>
        <dbReference type="EMBL" id="EFA42997.1"/>
    </source>
</evidence>
<organism evidence="1 2">
    <name type="scientific">Hallella bergensis DSM 17361</name>
    <dbReference type="NCBI Taxonomy" id="585502"/>
    <lineage>
        <taxon>Bacteria</taxon>
        <taxon>Pseudomonadati</taxon>
        <taxon>Bacteroidota</taxon>
        <taxon>Bacteroidia</taxon>
        <taxon>Bacteroidales</taxon>
        <taxon>Prevotellaceae</taxon>
        <taxon>Hallella</taxon>
    </lineage>
</organism>
<dbReference type="Proteomes" id="UP000003160">
    <property type="component" value="Unassembled WGS sequence"/>
</dbReference>
<name>D1Q034_9BACT</name>
<sequence>MQRYANYGAAQTFFTLFQIFRQKNLEDSSKLFTFALAITKLLQ</sequence>
<protein>
    <submittedName>
        <fullName evidence="1">Uncharacterized protein</fullName>
    </submittedName>
</protein>
<comment type="caution">
    <text evidence="1">The sequence shown here is derived from an EMBL/GenBank/DDBJ whole genome shotgun (WGS) entry which is preliminary data.</text>
</comment>
<reference evidence="1 2" key="1">
    <citation type="submission" date="2009-10" db="EMBL/GenBank/DDBJ databases">
        <authorList>
            <person name="Qin X."/>
            <person name="Bachman B."/>
            <person name="Battles P."/>
            <person name="Bell A."/>
            <person name="Bess C."/>
            <person name="Bickham C."/>
            <person name="Chaboub L."/>
            <person name="Chen D."/>
            <person name="Coyle M."/>
            <person name="Deiros D.R."/>
            <person name="Dinh H."/>
            <person name="Forbes L."/>
            <person name="Fowler G."/>
            <person name="Francisco L."/>
            <person name="Fu Q."/>
            <person name="Gubbala S."/>
            <person name="Hale W."/>
            <person name="Han Y."/>
            <person name="Hemphill L."/>
            <person name="Highlander S.K."/>
            <person name="Hirani K."/>
            <person name="Hogues M."/>
            <person name="Jackson L."/>
            <person name="Jakkamsetti A."/>
            <person name="Javaid M."/>
            <person name="Jiang H."/>
            <person name="Korchina V."/>
            <person name="Kovar C."/>
            <person name="Lara F."/>
            <person name="Lee S."/>
            <person name="Mata R."/>
            <person name="Mathew T."/>
            <person name="Moen C."/>
            <person name="Morales K."/>
            <person name="Munidasa M."/>
            <person name="Nazareth L."/>
            <person name="Ngo R."/>
            <person name="Nguyen L."/>
            <person name="Okwuonu G."/>
            <person name="Ongeri F."/>
            <person name="Patil S."/>
            <person name="Petrosino J."/>
            <person name="Pham C."/>
            <person name="Pham P."/>
            <person name="Pu L.-L."/>
            <person name="Puazo M."/>
            <person name="Raj R."/>
            <person name="Reid J."/>
            <person name="Rouhana J."/>
            <person name="Saada N."/>
            <person name="Shang Y."/>
            <person name="Simmons D."/>
            <person name="Thornton R."/>
            <person name="Warren J."/>
            <person name="Weissenberger G."/>
            <person name="Zhang J."/>
            <person name="Zhang L."/>
            <person name="Zhou C."/>
            <person name="Zhu D."/>
            <person name="Muzny D."/>
            <person name="Worley K."/>
            <person name="Gibbs R."/>
        </authorList>
    </citation>
    <scope>NUCLEOTIDE SEQUENCE [LARGE SCALE GENOMIC DNA]</scope>
    <source>
        <strain evidence="1 2">DSM 17361</strain>
    </source>
</reference>
<dbReference type="AlphaFoldDB" id="D1Q034"/>
<evidence type="ECO:0000313" key="2">
    <source>
        <dbReference type="Proteomes" id="UP000003160"/>
    </source>
</evidence>
<gene>
    <name evidence="1" type="ORF">HMPREF0645_2569</name>
</gene>
<dbReference type="HOGENOM" id="CLU_3237581_0_0_10"/>
<proteinExistence type="predicted"/>
<dbReference type="EMBL" id="ACKS01000106">
    <property type="protein sequence ID" value="EFA42997.1"/>
    <property type="molecule type" value="Genomic_DNA"/>
</dbReference>
<keyword evidence="2" id="KW-1185">Reference proteome</keyword>